<keyword evidence="2 6" id="KW-0378">Hydrolase</keyword>
<dbReference type="Proteomes" id="UP000887212">
    <property type="component" value="Unassembled WGS sequence"/>
</dbReference>
<dbReference type="GO" id="GO:0016787">
    <property type="term" value="F:hydrolase activity"/>
    <property type="evidence" value="ECO:0007669"/>
    <property type="project" value="UniProtKB-UniRule"/>
</dbReference>
<proteinExistence type="predicted"/>
<evidence type="ECO:0000256" key="6">
    <source>
        <dbReference type="PROSITE-ProRule" id="PRU00560"/>
    </source>
</evidence>
<reference evidence="8 11" key="1">
    <citation type="submission" date="2021-07" db="EMBL/GenBank/DDBJ databases">
        <title>Whole genome sequencing of carbapenem-resistant Pseudomonas spp. isolated in Japan.</title>
        <authorList>
            <person name="Suzuki M."/>
            <person name="Maehana S."/>
            <person name="Kitasato H."/>
        </authorList>
    </citation>
    <scope>NUCLEOTIDE SEQUENCE</scope>
    <source>
        <strain evidence="8">KAM435</strain>
        <strain evidence="9 11">KAM436</strain>
    </source>
</reference>
<evidence type="ECO:0000256" key="3">
    <source>
        <dbReference type="ARBA" id="ARBA00022806"/>
    </source>
</evidence>
<dbReference type="GO" id="GO:0005829">
    <property type="term" value="C:cytosol"/>
    <property type="evidence" value="ECO:0007669"/>
    <property type="project" value="TreeGrafter"/>
</dbReference>
<accession>A0AA37CJW0</accession>
<evidence type="ECO:0000256" key="2">
    <source>
        <dbReference type="ARBA" id="ARBA00022801"/>
    </source>
</evidence>
<evidence type="ECO:0000256" key="4">
    <source>
        <dbReference type="ARBA" id="ARBA00022840"/>
    </source>
</evidence>
<protein>
    <recommendedName>
        <fullName evidence="5">DNA 3'-5' helicase II</fullName>
    </recommendedName>
</protein>
<dbReference type="Proteomes" id="UP000887228">
    <property type="component" value="Unassembled WGS sequence"/>
</dbReference>
<dbReference type="EMBL" id="BPMS01000028">
    <property type="protein sequence ID" value="GIZ90574.1"/>
    <property type="molecule type" value="Genomic_DNA"/>
</dbReference>
<dbReference type="InterPro" id="IPR000212">
    <property type="entry name" value="DNA_helicase_UvrD/REP"/>
</dbReference>
<dbReference type="Pfam" id="PF00580">
    <property type="entry name" value="UvrD-helicase"/>
    <property type="match status" value="1"/>
</dbReference>
<name>A0AA37CJW0_AQUAC</name>
<dbReference type="GO" id="GO:0043138">
    <property type="term" value="F:3'-5' DNA helicase activity"/>
    <property type="evidence" value="ECO:0007669"/>
    <property type="project" value="TreeGrafter"/>
</dbReference>
<dbReference type="Gene3D" id="3.40.50.300">
    <property type="entry name" value="P-loop containing nucleotide triphosphate hydrolases"/>
    <property type="match status" value="2"/>
</dbReference>
<gene>
    <name evidence="8" type="ORF">KAM435_39010</name>
    <name evidence="9" type="ORF">KAM436_39130</name>
</gene>
<dbReference type="RefSeq" id="WP_203788660.1">
    <property type="nucleotide sequence ID" value="NZ_AP024354.1"/>
</dbReference>
<evidence type="ECO:0000256" key="5">
    <source>
        <dbReference type="ARBA" id="ARBA00034923"/>
    </source>
</evidence>
<keyword evidence="3 6" id="KW-0347">Helicase</keyword>
<dbReference type="GO" id="GO:0005524">
    <property type="term" value="F:ATP binding"/>
    <property type="evidence" value="ECO:0007669"/>
    <property type="project" value="UniProtKB-UniRule"/>
</dbReference>
<keyword evidence="1 6" id="KW-0547">Nucleotide-binding</keyword>
<dbReference type="PROSITE" id="PS51198">
    <property type="entry name" value="UVRD_HELICASE_ATP_BIND"/>
    <property type="match status" value="1"/>
</dbReference>
<keyword evidence="4 6" id="KW-0067">ATP-binding</keyword>
<dbReference type="PANTHER" id="PTHR11070">
    <property type="entry name" value="UVRD / RECB / PCRA DNA HELICASE FAMILY MEMBER"/>
    <property type="match status" value="1"/>
</dbReference>
<dbReference type="PANTHER" id="PTHR11070:SF2">
    <property type="entry name" value="ATP-DEPENDENT DNA HELICASE SRS2"/>
    <property type="match status" value="1"/>
</dbReference>
<dbReference type="GO" id="GO:0003677">
    <property type="term" value="F:DNA binding"/>
    <property type="evidence" value="ECO:0007669"/>
    <property type="project" value="InterPro"/>
</dbReference>
<sequence length="797" mass="88428">MSSQADSTITNEHLPPYKRVLATLLSNGLDLLGAIHPSSLREGQKSVPAAPVALRRDDEVPDVRVLLQYRPDTVIAVPGTEVSLFSEQRLPNHAEAKSRMRTDCGRFLPPDQQPTADQWRAILTSTATTGVTGAAGTGKTQTILLRVIYLHVYLQVPLEEITVLTFSREARQDTAAELQTLLSAWQLDVGLQVLLGVVKTPRAAVIEQVRAVPNLGGCMPFEVLSDSALEALDDGRPHDRSLTPRQLKEMTACLTLLYRSEKRFAELVQHLFKASLQIPHLEVDAPTVIQRAQMAWKLSDHDAEMCDALEELWKAAGMWPLDGIVPRRQEFKIRGRAYSSSGFIPQLGMHVVLGFDRSEDRHIKRSPTAARELYKDVAIKRTMLQAYFHEPLVHLDTYQEALSLVAALKDLQRTPPSFSYQLEGADHPIPLLEAFNSSAAMIDALGLEVSTIPARMNFRPGTADSVFFEALGIFWQTLERQLAALPQPSFPFGRLFDLFSDNHPDNLRHVPGSVLMRCRHVMIDNGEDHAIPVAAWLRGVLAEIQRRDSRKPFDRRHCTSLFIAGDANQWAHGSYGTTQRLLSTFEDSFPADGSSSLVQLHECFRSNQMLIDAGLNLVRNLGVASGRNARAVGRLHGEPAPVQIHEQNTAALQQLCQDALSQRRQVLVLIDDQQDHEWVNSAIGDLIRGERAAGGRGIRVRTFHKAKALQSDVVILIGDPGAGASSSYRNQLYKLAGFSTRGDASPADTVLEGEALRLAYVAITRARHSCHWFPNRVEAVRTATTLVPLSEELFRRT</sequence>
<evidence type="ECO:0000313" key="8">
    <source>
        <dbReference type="EMBL" id="GIZ90574.1"/>
    </source>
</evidence>
<dbReference type="GO" id="GO:0000725">
    <property type="term" value="P:recombinational repair"/>
    <property type="evidence" value="ECO:0007669"/>
    <property type="project" value="TreeGrafter"/>
</dbReference>
<evidence type="ECO:0000259" key="7">
    <source>
        <dbReference type="PROSITE" id="PS51198"/>
    </source>
</evidence>
<evidence type="ECO:0000313" key="10">
    <source>
        <dbReference type="Proteomes" id="UP000887212"/>
    </source>
</evidence>
<dbReference type="SUPFAM" id="SSF52540">
    <property type="entry name" value="P-loop containing nucleoside triphosphate hydrolases"/>
    <property type="match status" value="1"/>
</dbReference>
<evidence type="ECO:0000256" key="1">
    <source>
        <dbReference type="ARBA" id="ARBA00022741"/>
    </source>
</evidence>
<evidence type="ECO:0000313" key="11">
    <source>
        <dbReference type="Proteomes" id="UP000887228"/>
    </source>
</evidence>
<feature type="domain" description="UvrD-like helicase ATP-binding" evidence="7">
    <location>
        <begin position="112"/>
        <end position="607"/>
    </location>
</feature>
<dbReference type="EMBL" id="BPMT01000026">
    <property type="protein sequence ID" value="GIZ94945.1"/>
    <property type="molecule type" value="Genomic_DNA"/>
</dbReference>
<dbReference type="InterPro" id="IPR014016">
    <property type="entry name" value="UvrD-like_ATP-bd"/>
</dbReference>
<organism evidence="8 10">
    <name type="scientific">Aquipseudomonas alcaligenes</name>
    <name type="common">Pseudomonas alcaligenes</name>
    <dbReference type="NCBI Taxonomy" id="43263"/>
    <lineage>
        <taxon>Bacteria</taxon>
        <taxon>Pseudomonadati</taxon>
        <taxon>Pseudomonadota</taxon>
        <taxon>Gammaproteobacteria</taxon>
        <taxon>Pseudomonadales</taxon>
        <taxon>Pseudomonadaceae</taxon>
        <taxon>Aquipseudomonas</taxon>
    </lineage>
</organism>
<dbReference type="InterPro" id="IPR027417">
    <property type="entry name" value="P-loop_NTPase"/>
</dbReference>
<comment type="caution">
    <text evidence="8">The sequence shown here is derived from an EMBL/GenBank/DDBJ whole genome shotgun (WGS) entry which is preliminary data.</text>
</comment>
<evidence type="ECO:0000313" key="9">
    <source>
        <dbReference type="EMBL" id="GIZ94945.1"/>
    </source>
</evidence>
<feature type="binding site" evidence="6">
    <location>
        <begin position="133"/>
        <end position="140"/>
    </location>
    <ligand>
        <name>ATP</name>
        <dbReference type="ChEBI" id="CHEBI:30616"/>
    </ligand>
</feature>
<dbReference type="AlphaFoldDB" id="A0AA37CJW0"/>